<dbReference type="Pfam" id="PF22041">
    <property type="entry name" value="GST_C_7"/>
    <property type="match status" value="1"/>
</dbReference>
<dbReference type="AlphaFoldDB" id="A0A9P7EEG5"/>
<dbReference type="Gene3D" id="3.40.30.10">
    <property type="entry name" value="Glutaredoxin"/>
    <property type="match status" value="1"/>
</dbReference>
<dbReference type="GeneID" id="64629371"/>
<dbReference type="RefSeq" id="XP_041194552.1">
    <property type="nucleotide sequence ID" value="XM_041335354.1"/>
</dbReference>
<dbReference type="PANTHER" id="PTHR44051:SF8">
    <property type="entry name" value="GLUTATHIONE S-TRANSFERASE GSTA"/>
    <property type="match status" value="1"/>
</dbReference>
<reference evidence="3" key="1">
    <citation type="journal article" date="2020" name="New Phytol.">
        <title>Comparative genomics reveals dynamic genome evolution in host specialist ectomycorrhizal fungi.</title>
        <authorList>
            <person name="Lofgren L.A."/>
            <person name="Nguyen N.H."/>
            <person name="Vilgalys R."/>
            <person name="Ruytinx J."/>
            <person name="Liao H.L."/>
            <person name="Branco S."/>
            <person name="Kuo A."/>
            <person name="LaButti K."/>
            <person name="Lipzen A."/>
            <person name="Andreopoulos W."/>
            <person name="Pangilinan J."/>
            <person name="Riley R."/>
            <person name="Hundley H."/>
            <person name="Na H."/>
            <person name="Barry K."/>
            <person name="Grigoriev I.V."/>
            <person name="Stajich J.E."/>
            <person name="Kennedy P.G."/>
        </authorList>
    </citation>
    <scope>NUCLEOTIDE SEQUENCE</scope>
    <source>
        <strain evidence="3">MN1</strain>
    </source>
</reference>
<dbReference type="InterPro" id="IPR036282">
    <property type="entry name" value="Glutathione-S-Trfase_C_sf"/>
</dbReference>
<evidence type="ECO:0000259" key="2">
    <source>
        <dbReference type="PROSITE" id="PS50404"/>
    </source>
</evidence>
<dbReference type="CDD" id="cd00299">
    <property type="entry name" value="GST_C_family"/>
    <property type="match status" value="1"/>
</dbReference>
<comment type="caution">
    <text evidence="3">The sequence shown here is derived from an EMBL/GenBank/DDBJ whole genome shotgun (WGS) entry which is preliminary data.</text>
</comment>
<sequence>MQPIILYDIPSKLPTKKWAPNPSKTRFCLGHKSLPYEVIWVEFCDIAATMESIGASPTAGKRYTVPVIKDPNTGAVVSDSHAIAKYFDETYPSDKPLIPHGTHVLMETFETLFINTVMAPSFRLIMARTLEIQNDISREAFIKSRLKMARETRWEDMAPDGKAQEMWAALKKSLGVVDGWYQKSGGRWIMGDTFSFADIVVASWLAWWNVVLNEQERREVNALHGGRWARLLADVNGKCNTDLGSLEEHRHSLL</sequence>
<protein>
    <recommendedName>
        <fullName evidence="2">GST N-terminal domain-containing protein</fullName>
    </recommendedName>
</protein>
<gene>
    <name evidence="3" type="ORF">BJ212DRAFT_1346899</name>
</gene>
<dbReference type="Proteomes" id="UP000807769">
    <property type="component" value="Unassembled WGS sequence"/>
</dbReference>
<dbReference type="Gene3D" id="1.20.1050.10">
    <property type="match status" value="1"/>
</dbReference>
<keyword evidence="4" id="KW-1185">Reference proteome</keyword>
<accession>A0A9P7EEG5</accession>
<dbReference type="PROSITE" id="PS50404">
    <property type="entry name" value="GST_NTER"/>
    <property type="match status" value="1"/>
</dbReference>
<comment type="similarity">
    <text evidence="1">Belongs to the GST superfamily.</text>
</comment>
<dbReference type="CDD" id="cd03038">
    <property type="entry name" value="GST_N_etherase_LigE"/>
    <property type="match status" value="1"/>
</dbReference>
<dbReference type="EMBL" id="JABBWG010000011">
    <property type="protein sequence ID" value="KAG1818680.1"/>
    <property type="molecule type" value="Genomic_DNA"/>
</dbReference>
<proteinExistence type="inferred from homology"/>
<evidence type="ECO:0000256" key="1">
    <source>
        <dbReference type="ARBA" id="ARBA00007409"/>
    </source>
</evidence>
<dbReference type="OrthoDB" id="4951845at2759"/>
<dbReference type="Pfam" id="PF13409">
    <property type="entry name" value="GST_N_2"/>
    <property type="match status" value="1"/>
</dbReference>
<feature type="domain" description="GST N-terminal" evidence="2">
    <location>
        <begin position="9"/>
        <end position="95"/>
    </location>
</feature>
<dbReference type="InterPro" id="IPR036249">
    <property type="entry name" value="Thioredoxin-like_sf"/>
</dbReference>
<dbReference type="InterPro" id="IPR054416">
    <property type="entry name" value="GST_UstS-like_C"/>
</dbReference>
<name>A0A9P7EEG5_9AGAM</name>
<dbReference type="InterPro" id="IPR004045">
    <property type="entry name" value="Glutathione_S-Trfase_N"/>
</dbReference>
<dbReference type="SUPFAM" id="SSF52833">
    <property type="entry name" value="Thioredoxin-like"/>
    <property type="match status" value="1"/>
</dbReference>
<evidence type="ECO:0000313" key="4">
    <source>
        <dbReference type="Proteomes" id="UP000807769"/>
    </source>
</evidence>
<organism evidence="3 4">
    <name type="scientific">Suillus subaureus</name>
    <dbReference type="NCBI Taxonomy" id="48587"/>
    <lineage>
        <taxon>Eukaryota</taxon>
        <taxon>Fungi</taxon>
        <taxon>Dikarya</taxon>
        <taxon>Basidiomycota</taxon>
        <taxon>Agaricomycotina</taxon>
        <taxon>Agaricomycetes</taxon>
        <taxon>Agaricomycetidae</taxon>
        <taxon>Boletales</taxon>
        <taxon>Suillineae</taxon>
        <taxon>Suillaceae</taxon>
        <taxon>Suillus</taxon>
    </lineage>
</organism>
<dbReference type="PANTHER" id="PTHR44051">
    <property type="entry name" value="GLUTATHIONE S-TRANSFERASE-RELATED"/>
    <property type="match status" value="1"/>
</dbReference>
<dbReference type="SUPFAM" id="SSF47616">
    <property type="entry name" value="GST C-terminal domain-like"/>
    <property type="match status" value="1"/>
</dbReference>
<evidence type="ECO:0000313" key="3">
    <source>
        <dbReference type="EMBL" id="KAG1818680.1"/>
    </source>
</evidence>